<reference evidence="2 3" key="1">
    <citation type="submission" date="2016-08" db="EMBL/GenBank/DDBJ databases">
        <title>A Parts List for Fungal Cellulosomes Revealed by Comparative Genomics.</title>
        <authorList>
            <consortium name="DOE Joint Genome Institute"/>
            <person name="Haitjema C.H."/>
            <person name="Gilmore S.P."/>
            <person name="Henske J.K."/>
            <person name="Solomon K.V."/>
            <person name="De Groot R."/>
            <person name="Kuo A."/>
            <person name="Mondo S.J."/>
            <person name="Salamov A.A."/>
            <person name="Labutti K."/>
            <person name="Zhao Z."/>
            <person name="Chiniquy J."/>
            <person name="Barry K."/>
            <person name="Brewer H.M."/>
            <person name="Purvine S.O."/>
            <person name="Wright A.T."/>
            <person name="Boxma B."/>
            <person name="Van Alen T."/>
            <person name="Hackstein J.H."/>
            <person name="Baker S.E."/>
            <person name="Grigoriev I.V."/>
            <person name="O'Malley M.A."/>
        </authorList>
    </citation>
    <scope>NUCLEOTIDE SEQUENCE [LARGE SCALE GENOMIC DNA]</scope>
    <source>
        <strain evidence="2 3">G1</strain>
    </source>
</reference>
<evidence type="ECO:0000256" key="1">
    <source>
        <dbReference type="SAM" id="MobiDB-lite"/>
    </source>
</evidence>
<dbReference type="Proteomes" id="UP000193920">
    <property type="component" value="Unassembled WGS sequence"/>
</dbReference>
<dbReference type="EMBL" id="MCOG01000419">
    <property type="protein sequence ID" value="ORY08620.1"/>
    <property type="molecule type" value="Genomic_DNA"/>
</dbReference>
<evidence type="ECO:0000313" key="2">
    <source>
        <dbReference type="EMBL" id="ORY08620.1"/>
    </source>
</evidence>
<name>A0A1Y1ZEC2_9FUNG</name>
<dbReference type="InterPro" id="IPR011993">
    <property type="entry name" value="PH-like_dom_sf"/>
</dbReference>
<feature type="region of interest" description="Disordered" evidence="1">
    <location>
        <begin position="136"/>
        <end position="158"/>
    </location>
</feature>
<comment type="caution">
    <text evidence="2">The sequence shown here is derived from an EMBL/GenBank/DDBJ whole genome shotgun (WGS) entry which is preliminary data.</text>
</comment>
<sequence length="562" mass="63634">MMINDYNTNSVSSVSSYSSLSMDIEERKVNISSNFNSTKPPILPVGRSLKTLHLPPSIENIDNLPCGLWNWIHSQDFISQESASDLTTFQGSGTKVIFNNEKIVNGKLVQSKHVIMDNHENASLFEVVGKNVKNKNSSKCPLPRPLPPKKKSYLNSSQSLRGSDLSISRSMQNYYSKSSSIILNSLSSVTTKVDEPTTNSSLYIQAVELQGKFSSKISSIFCIVEVGKRKYKTEPVKVEKNSTSVEIREGFLFDVPSANFTANIKVYGIHPTHSKSVFSTLFKRGSSLLKNSSLKIATIRKSNETLTNSMEFNQIPKEKALEGTEVYLGEVSFQLTNIKFSKLTGTYPLLVSSSSTSSLNTKSLTSLKASKILKNSKKNTNKNANNIPNIVIQMGIYNEEQVKIEPPKIPSDVKNISLQYENFISFLINSNQKMIWRRYWAQILNSYIYIYDSEYRNKKNPITRLNLSFIKAIGKTDPEQNYIYNAETGEELIQNIKIVPLQFDYIDGNEILIEDLVKNNESWSNWNLNSLNDGFKIYCYADSKKDVLEWIEYINKAREINK</sequence>
<evidence type="ECO:0000313" key="3">
    <source>
        <dbReference type="Proteomes" id="UP000193920"/>
    </source>
</evidence>
<accession>A0A1Y1ZEC2</accession>
<keyword evidence="3" id="KW-1185">Reference proteome</keyword>
<organism evidence="2 3">
    <name type="scientific">Neocallimastix californiae</name>
    <dbReference type="NCBI Taxonomy" id="1754190"/>
    <lineage>
        <taxon>Eukaryota</taxon>
        <taxon>Fungi</taxon>
        <taxon>Fungi incertae sedis</taxon>
        <taxon>Chytridiomycota</taxon>
        <taxon>Chytridiomycota incertae sedis</taxon>
        <taxon>Neocallimastigomycetes</taxon>
        <taxon>Neocallimastigales</taxon>
        <taxon>Neocallimastigaceae</taxon>
        <taxon>Neocallimastix</taxon>
    </lineage>
</organism>
<protein>
    <recommendedName>
        <fullName evidence="4">PH domain-containing protein</fullName>
    </recommendedName>
</protein>
<gene>
    <name evidence="2" type="ORF">LY90DRAFT_678190</name>
</gene>
<dbReference type="STRING" id="1754190.A0A1Y1ZEC2"/>
<dbReference type="OrthoDB" id="2108667at2759"/>
<dbReference type="AlphaFoldDB" id="A0A1Y1ZEC2"/>
<dbReference type="Gene3D" id="2.30.29.30">
    <property type="entry name" value="Pleckstrin-homology domain (PH domain)/Phosphotyrosine-binding domain (PTB)"/>
    <property type="match status" value="1"/>
</dbReference>
<proteinExistence type="predicted"/>
<evidence type="ECO:0008006" key="4">
    <source>
        <dbReference type="Google" id="ProtNLM"/>
    </source>
</evidence>
<dbReference type="SUPFAM" id="SSF50729">
    <property type="entry name" value="PH domain-like"/>
    <property type="match status" value="1"/>
</dbReference>